<organism evidence="1">
    <name type="scientific">Anguilla anguilla</name>
    <name type="common">European freshwater eel</name>
    <name type="synonym">Muraena anguilla</name>
    <dbReference type="NCBI Taxonomy" id="7936"/>
    <lineage>
        <taxon>Eukaryota</taxon>
        <taxon>Metazoa</taxon>
        <taxon>Chordata</taxon>
        <taxon>Craniata</taxon>
        <taxon>Vertebrata</taxon>
        <taxon>Euteleostomi</taxon>
        <taxon>Actinopterygii</taxon>
        <taxon>Neopterygii</taxon>
        <taxon>Teleostei</taxon>
        <taxon>Anguilliformes</taxon>
        <taxon>Anguillidae</taxon>
        <taxon>Anguilla</taxon>
    </lineage>
</organism>
<proteinExistence type="predicted"/>
<evidence type="ECO:0000313" key="1">
    <source>
        <dbReference type="EMBL" id="JAH59253.1"/>
    </source>
</evidence>
<dbReference type="AlphaFoldDB" id="A0A0E9U2U1"/>
<protein>
    <submittedName>
        <fullName evidence="1">Uncharacterized protein</fullName>
    </submittedName>
</protein>
<reference evidence="1" key="1">
    <citation type="submission" date="2014-11" db="EMBL/GenBank/DDBJ databases">
        <authorList>
            <person name="Amaro Gonzalez C."/>
        </authorList>
    </citation>
    <scope>NUCLEOTIDE SEQUENCE</scope>
</reference>
<accession>A0A0E9U2U1</accession>
<dbReference type="EMBL" id="GBXM01049324">
    <property type="protein sequence ID" value="JAH59253.1"/>
    <property type="molecule type" value="Transcribed_RNA"/>
</dbReference>
<name>A0A0E9U2U1_ANGAN</name>
<sequence length="32" mass="3938">MFQGQICAIRQLRHYTVIKLQYFTFLHIRKAL</sequence>
<reference evidence="1" key="2">
    <citation type="journal article" date="2015" name="Fish Shellfish Immunol.">
        <title>Early steps in the European eel (Anguilla anguilla)-Vibrio vulnificus interaction in the gills: Role of the RtxA13 toxin.</title>
        <authorList>
            <person name="Callol A."/>
            <person name="Pajuelo D."/>
            <person name="Ebbesson L."/>
            <person name="Teles M."/>
            <person name="MacKenzie S."/>
            <person name="Amaro C."/>
        </authorList>
    </citation>
    <scope>NUCLEOTIDE SEQUENCE</scope>
</reference>